<sequence length="289" mass="31603">MVEAWALVEDGVMVEGHDAGRLVPWWSFTKTVLAAAAMVLVRDGLVSLDEPVEGKSYTLRHLLQHRSGMVNYGGFRPYHAAVERGDDPWPISELLDRLEADRLRYPAGEGWDYSNIGYWVVGQLIETVTGSRLDEALQRLVLKPLGVENARIVRERANLARVAMGTAEGYHPGWVYHGLLVGSVSDAALLLDRLLADNLLLSNLLQEMLTPFVLPGPVPERPWIVPGYGLGIMTGETSSGVRVAGHTGGGPGSTIAVYRNLNGTRTAAFFRTSEDEARTEEGAFRLLAD</sequence>
<dbReference type="EMBL" id="JAAAXJ010000009">
    <property type="protein sequence ID" value="NBJ25915.1"/>
    <property type="molecule type" value="Genomic_DNA"/>
</dbReference>
<accession>A0ABW9Z2G6</accession>
<keyword evidence="3" id="KW-1185">Reference proteome</keyword>
<dbReference type="PANTHER" id="PTHR46825">
    <property type="entry name" value="D-ALANYL-D-ALANINE-CARBOXYPEPTIDASE/ENDOPEPTIDASE AMPH"/>
    <property type="match status" value="1"/>
</dbReference>
<proteinExistence type="predicted"/>
<evidence type="ECO:0000313" key="2">
    <source>
        <dbReference type="EMBL" id="NBJ25915.1"/>
    </source>
</evidence>
<keyword evidence="2" id="KW-0378">Hydrolase</keyword>
<dbReference type="Proteomes" id="UP000818323">
    <property type="component" value="Unassembled WGS sequence"/>
</dbReference>
<protein>
    <submittedName>
        <fullName evidence="2">Serine hydrolase</fullName>
    </submittedName>
</protein>
<feature type="domain" description="Beta-lactamase-related" evidence="1">
    <location>
        <begin position="5"/>
        <end position="276"/>
    </location>
</feature>
<dbReference type="InterPro" id="IPR050491">
    <property type="entry name" value="AmpC-like"/>
</dbReference>
<dbReference type="RefSeq" id="WP_161723842.1">
    <property type="nucleotide sequence ID" value="NZ_JAAAXI010000010.1"/>
</dbReference>
<dbReference type="Gene3D" id="3.40.710.10">
    <property type="entry name" value="DD-peptidase/beta-lactamase superfamily"/>
    <property type="match status" value="1"/>
</dbReference>
<dbReference type="Pfam" id="PF00144">
    <property type="entry name" value="Beta-lactamase"/>
    <property type="match status" value="1"/>
</dbReference>
<dbReference type="InterPro" id="IPR001466">
    <property type="entry name" value="Beta-lactam-related"/>
</dbReference>
<gene>
    <name evidence="2" type="ORF">GR303_16280</name>
</gene>
<reference evidence="2 3" key="1">
    <citation type="submission" date="2020-01" db="EMBL/GenBank/DDBJ databases">
        <title>Microvirga sp. nov., an arsenate reduction bacterium isolated from Tibet hotspring sediments.</title>
        <authorList>
            <person name="Yuan C.-G."/>
        </authorList>
    </citation>
    <scope>NUCLEOTIDE SEQUENCE [LARGE SCALE GENOMIC DNA]</scope>
    <source>
        <strain evidence="2 3">SYSU G3D203</strain>
    </source>
</reference>
<organism evidence="2 3">
    <name type="scientific">Microvirga arsenatis</name>
    <dbReference type="NCBI Taxonomy" id="2692265"/>
    <lineage>
        <taxon>Bacteria</taxon>
        <taxon>Pseudomonadati</taxon>
        <taxon>Pseudomonadota</taxon>
        <taxon>Alphaproteobacteria</taxon>
        <taxon>Hyphomicrobiales</taxon>
        <taxon>Methylobacteriaceae</taxon>
        <taxon>Microvirga</taxon>
    </lineage>
</organism>
<dbReference type="GO" id="GO:0016787">
    <property type="term" value="F:hydrolase activity"/>
    <property type="evidence" value="ECO:0007669"/>
    <property type="project" value="UniProtKB-KW"/>
</dbReference>
<evidence type="ECO:0000259" key="1">
    <source>
        <dbReference type="Pfam" id="PF00144"/>
    </source>
</evidence>
<dbReference type="PANTHER" id="PTHR46825:SF7">
    <property type="entry name" value="D-ALANYL-D-ALANINE CARBOXYPEPTIDASE"/>
    <property type="match status" value="1"/>
</dbReference>
<dbReference type="InterPro" id="IPR012338">
    <property type="entry name" value="Beta-lactam/transpept-like"/>
</dbReference>
<comment type="caution">
    <text evidence="2">The sequence shown here is derived from an EMBL/GenBank/DDBJ whole genome shotgun (WGS) entry which is preliminary data.</text>
</comment>
<evidence type="ECO:0000313" key="3">
    <source>
        <dbReference type="Proteomes" id="UP000818323"/>
    </source>
</evidence>
<dbReference type="SUPFAM" id="SSF56601">
    <property type="entry name" value="beta-lactamase/transpeptidase-like"/>
    <property type="match status" value="1"/>
</dbReference>
<name>A0ABW9Z2G6_9HYPH</name>